<dbReference type="AlphaFoldDB" id="A0A438KQZ3"/>
<comment type="catalytic activity">
    <reaction evidence="1">
        <text>S-ubiquitinyl-[E2 ubiquitin-conjugating enzyme]-L-cysteine + [acceptor protein]-L-lysine = [E2 ubiquitin-conjugating enzyme]-L-cysteine + N(6)-ubiquitinyl-[acceptor protein]-L-lysine.</text>
        <dbReference type="EC" id="2.3.2.27"/>
    </reaction>
</comment>
<dbReference type="SMART" id="SM00504">
    <property type="entry name" value="Ubox"/>
    <property type="match status" value="1"/>
</dbReference>
<proteinExistence type="predicted"/>
<evidence type="ECO:0000313" key="12">
    <source>
        <dbReference type="Proteomes" id="UP000288805"/>
    </source>
</evidence>
<dbReference type="InterPro" id="IPR003613">
    <property type="entry name" value="Ubox_domain"/>
</dbReference>
<comment type="caution">
    <text evidence="11">The sequence shown here is derived from an EMBL/GenBank/DDBJ whole genome shotgun (WGS) entry which is preliminary data.</text>
</comment>
<evidence type="ECO:0000256" key="6">
    <source>
        <dbReference type="ARBA" id="ARBA00022786"/>
    </source>
</evidence>
<sequence>MEVQLEKVYVAVGSDLQDGFATLEWALRKWNSHSTSIVIIHATNIISNDFVYTPFGKLPASSVSDEKLGVLRKYEEDKTNKLLSKYMAFCGKVKAEILKIEKHDEPIHKVIIDLISGVHITKLVLGMTFLKSSAGRSKSAISGSFYVHRNKPEFCELFIVCGGKLVFLREENDGLMEDDQGVMVARTRGKPSFKGWFGKMFAESPTSHHTHGSSTSSTIADSLNSLNQWENSVDEIENYFQQLLSLNLDEQDCEDENNPTEQEMPENSDSDVSGAEKFGALKIKLEEAHETIQLKRKEAKDHVERHGRAEWAICLSTRRAEELEVHINEEISNRIDIRKELDASKEQIYEVRSDVEESKSRLRSLLELQTELSKKLQLSSLSRSRVEAQLENVAIARAEMVREIEELRRQRDVLQRRIEFCREKEAIGTASRLSELICSYREYTPEVIKLATDDFSEHLRMKTGGDLTNVFKGRINHATVAIKMVNSAKGLSQEAFQIEVKLLNRIRHSHIVAVIGFCSELRCMVFEYMHNGSLRDMLFSSHRNSRRRDCALRWHDRVRIAAEVCSALAFLHLNEPRPIFHGSLNASNILLDRNMVAKIHGLRLTPSHEEQDMRSDVRAFGLLVLQLLTGRNWSGLVEEAMAMDRGALIQVLDEIAGEWPLDLAEELAVIAMRCVCINMDLRMGTIMGELNELRKKADDIVARTGCKVGSDEGAHMEDTNVVVPGVFICPIFQLIGPVLTYTDIVQEVMKNPHVAADGFSYELEAIEEWLGTGHDTSPMTNLRLRHKQLTPNHTLRSLIQDWLNKRSTSPS</sequence>
<name>A0A438KQZ3_VITVI</name>
<dbReference type="Pfam" id="PF07714">
    <property type="entry name" value="PK_Tyr_Ser-Thr"/>
    <property type="match status" value="1"/>
</dbReference>
<evidence type="ECO:0000256" key="7">
    <source>
        <dbReference type="SAM" id="Coils"/>
    </source>
</evidence>
<evidence type="ECO:0000256" key="5">
    <source>
        <dbReference type="ARBA" id="ARBA00022679"/>
    </source>
</evidence>
<evidence type="ECO:0000256" key="2">
    <source>
        <dbReference type="ARBA" id="ARBA00003861"/>
    </source>
</evidence>
<evidence type="ECO:0000259" key="9">
    <source>
        <dbReference type="PROSITE" id="PS50011"/>
    </source>
</evidence>
<dbReference type="InterPro" id="IPR051348">
    <property type="entry name" value="U-box_ubiquitin_ligases"/>
</dbReference>
<dbReference type="SUPFAM" id="SSF56112">
    <property type="entry name" value="Protein kinase-like (PK-like)"/>
    <property type="match status" value="1"/>
</dbReference>
<dbReference type="GO" id="GO:0061630">
    <property type="term" value="F:ubiquitin protein ligase activity"/>
    <property type="evidence" value="ECO:0007669"/>
    <property type="project" value="UniProtKB-EC"/>
</dbReference>
<evidence type="ECO:0000256" key="1">
    <source>
        <dbReference type="ARBA" id="ARBA00000900"/>
    </source>
</evidence>
<dbReference type="InterPro" id="IPR001245">
    <property type="entry name" value="Ser-Thr/Tyr_kinase_cat_dom"/>
</dbReference>
<evidence type="ECO:0000313" key="11">
    <source>
        <dbReference type="EMBL" id="RVX23622.1"/>
    </source>
</evidence>
<evidence type="ECO:0000259" key="10">
    <source>
        <dbReference type="PROSITE" id="PS51698"/>
    </source>
</evidence>
<dbReference type="GO" id="GO:0005524">
    <property type="term" value="F:ATP binding"/>
    <property type="evidence" value="ECO:0007669"/>
    <property type="project" value="InterPro"/>
</dbReference>
<organism evidence="11 12">
    <name type="scientific">Vitis vinifera</name>
    <name type="common">Grape</name>
    <dbReference type="NCBI Taxonomy" id="29760"/>
    <lineage>
        <taxon>Eukaryota</taxon>
        <taxon>Viridiplantae</taxon>
        <taxon>Streptophyta</taxon>
        <taxon>Embryophyta</taxon>
        <taxon>Tracheophyta</taxon>
        <taxon>Spermatophyta</taxon>
        <taxon>Magnoliopsida</taxon>
        <taxon>eudicotyledons</taxon>
        <taxon>Gunneridae</taxon>
        <taxon>Pentapetalae</taxon>
        <taxon>rosids</taxon>
        <taxon>Vitales</taxon>
        <taxon>Vitaceae</taxon>
        <taxon>Viteae</taxon>
        <taxon>Vitis</taxon>
    </lineage>
</organism>
<dbReference type="GO" id="GO:0004672">
    <property type="term" value="F:protein kinase activity"/>
    <property type="evidence" value="ECO:0007669"/>
    <property type="project" value="InterPro"/>
</dbReference>
<dbReference type="InterPro" id="IPR013083">
    <property type="entry name" value="Znf_RING/FYVE/PHD"/>
</dbReference>
<dbReference type="EC" id="2.3.2.27" evidence="4"/>
<dbReference type="Gene3D" id="3.30.40.10">
    <property type="entry name" value="Zinc/RING finger domain, C3HC4 (zinc finger)"/>
    <property type="match status" value="1"/>
</dbReference>
<dbReference type="UniPathway" id="UPA00143"/>
<evidence type="ECO:0000256" key="4">
    <source>
        <dbReference type="ARBA" id="ARBA00012483"/>
    </source>
</evidence>
<keyword evidence="6" id="KW-0833">Ubl conjugation pathway</keyword>
<dbReference type="InterPro" id="IPR000719">
    <property type="entry name" value="Prot_kinase_dom"/>
</dbReference>
<accession>A0A438KQZ3</accession>
<dbReference type="Gene3D" id="1.10.510.10">
    <property type="entry name" value="Transferase(Phosphotransferase) domain 1"/>
    <property type="match status" value="1"/>
</dbReference>
<evidence type="ECO:0000256" key="8">
    <source>
        <dbReference type="SAM" id="MobiDB-lite"/>
    </source>
</evidence>
<dbReference type="CDD" id="cd16655">
    <property type="entry name" value="RING-Ubox_WDSUB1-like"/>
    <property type="match status" value="1"/>
</dbReference>
<protein>
    <recommendedName>
        <fullName evidence="4">RING-type E3 ubiquitin transferase</fullName>
        <ecNumber evidence="4">2.3.2.27</ecNumber>
    </recommendedName>
</protein>
<dbReference type="Proteomes" id="UP000288805">
    <property type="component" value="Unassembled WGS sequence"/>
</dbReference>
<dbReference type="GO" id="GO:0016567">
    <property type="term" value="P:protein ubiquitination"/>
    <property type="evidence" value="ECO:0007669"/>
    <property type="project" value="UniProtKB-UniPathway"/>
</dbReference>
<keyword evidence="7" id="KW-0175">Coiled coil</keyword>
<feature type="domain" description="Protein kinase" evidence="9">
    <location>
        <begin position="456"/>
        <end position="811"/>
    </location>
</feature>
<feature type="coiled-coil region" evidence="7">
    <location>
        <begin position="390"/>
        <end position="424"/>
    </location>
</feature>
<keyword evidence="5" id="KW-0808">Transferase</keyword>
<feature type="domain" description="U-box" evidence="10">
    <location>
        <begin position="746"/>
        <end position="809"/>
    </location>
</feature>
<evidence type="ECO:0000256" key="3">
    <source>
        <dbReference type="ARBA" id="ARBA00004906"/>
    </source>
</evidence>
<reference evidence="11 12" key="1">
    <citation type="journal article" date="2018" name="PLoS Genet.">
        <title>Population sequencing reveals clonal diversity and ancestral inbreeding in the grapevine cultivar Chardonnay.</title>
        <authorList>
            <person name="Roach M.J."/>
            <person name="Johnson D.L."/>
            <person name="Bohlmann J."/>
            <person name="van Vuuren H.J."/>
            <person name="Jones S.J."/>
            <person name="Pretorius I.S."/>
            <person name="Schmidt S.A."/>
            <person name="Borneman A.R."/>
        </authorList>
    </citation>
    <scope>NUCLEOTIDE SEQUENCE [LARGE SCALE GENOMIC DNA]</scope>
    <source>
        <strain evidence="12">cv. Chardonnay</strain>
        <tissue evidence="11">Leaf</tissue>
    </source>
</reference>
<dbReference type="PROSITE" id="PS50011">
    <property type="entry name" value="PROTEIN_KINASE_DOM"/>
    <property type="match status" value="1"/>
</dbReference>
<feature type="region of interest" description="Disordered" evidence="8">
    <location>
        <begin position="252"/>
        <end position="273"/>
    </location>
</feature>
<comment type="pathway">
    <text evidence="3">Protein modification; protein ubiquitination.</text>
</comment>
<feature type="compositionally biased region" description="Acidic residues" evidence="8">
    <location>
        <begin position="252"/>
        <end position="269"/>
    </location>
</feature>
<dbReference type="Pfam" id="PF04564">
    <property type="entry name" value="U-box"/>
    <property type="match status" value="1"/>
</dbReference>
<dbReference type="PANTHER" id="PTHR45647">
    <property type="entry name" value="OS02G0152300 PROTEIN"/>
    <property type="match status" value="1"/>
</dbReference>
<gene>
    <name evidence="11" type="primary">PUB50</name>
    <name evidence="11" type="ORF">CK203_000573</name>
</gene>
<dbReference type="SUPFAM" id="SSF57850">
    <property type="entry name" value="RING/U-box"/>
    <property type="match status" value="1"/>
</dbReference>
<dbReference type="InterPro" id="IPR011009">
    <property type="entry name" value="Kinase-like_dom_sf"/>
</dbReference>
<dbReference type="EMBL" id="QGNW01000001">
    <property type="protein sequence ID" value="RVX23622.1"/>
    <property type="molecule type" value="Genomic_DNA"/>
</dbReference>
<comment type="function">
    <text evidence="2">Functions as an E3 ubiquitin ligase.</text>
</comment>
<dbReference type="PANTHER" id="PTHR45647:SF56">
    <property type="entry name" value="U-BOX DOMAIN-CONTAINING PROTEIN 50-RELATED"/>
    <property type="match status" value="1"/>
</dbReference>
<dbReference type="PROSITE" id="PS51698">
    <property type="entry name" value="U_BOX"/>
    <property type="match status" value="1"/>
</dbReference>